<proteinExistence type="predicted"/>
<reference evidence="2 3" key="1">
    <citation type="submission" date="2018-10" db="EMBL/GenBank/DDBJ databases">
        <title>Histidinibacterium lentulum gen. nov., sp. nov., a marine bacterium from the culture broth of Picochlorum sp. 122.</title>
        <authorList>
            <person name="Wang G."/>
        </authorList>
    </citation>
    <scope>NUCLEOTIDE SEQUENCE [LARGE SCALE GENOMIC DNA]</scope>
    <source>
        <strain evidence="2 3">B17</strain>
    </source>
</reference>
<dbReference type="Gene3D" id="3.30.2310.20">
    <property type="entry name" value="RelE-like"/>
    <property type="match status" value="1"/>
</dbReference>
<dbReference type="InterPro" id="IPR035093">
    <property type="entry name" value="RelE/ParE_toxin_dom_sf"/>
</dbReference>
<evidence type="ECO:0000313" key="3">
    <source>
        <dbReference type="Proteomes" id="UP000268016"/>
    </source>
</evidence>
<dbReference type="Proteomes" id="UP000268016">
    <property type="component" value="Unassembled WGS sequence"/>
</dbReference>
<sequence>MPDRVVAEYRLSPAALTDLDGIWDYAARTWSVGQAEAYVRGLAADLDLLVQHPRMARERRETRPPECGKWRFRRLETLNVG</sequence>
<keyword evidence="1" id="KW-1277">Toxin-antitoxin system</keyword>
<dbReference type="RefSeq" id="WP_123642066.1">
    <property type="nucleotide sequence ID" value="NZ_ML119084.1"/>
</dbReference>
<organism evidence="2 3">
    <name type="scientific">Histidinibacterium lentulum</name>
    <dbReference type="NCBI Taxonomy" id="2480588"/>
    <lineage>
        <taxon>Bacteria</taxon>
        <taxon>Pseudomonadati</taxon>
        <taxon>Pseudomonadota</taxon>
        <taxon>Alphaproteobacteria</taxon>
        <taxon>Rhodobacterales</taxon>
        <taxon>Paracoccaceae</taxon>
        <taxon>Histidinibacterium</taxon>
    </lineage>
</organism>
<gene>
    <name evidence="2" type="ORF">EAT49_09420</name>
</gene>
<name>A0A3N2R567_9RHOB</name>
<accession>A0A3N2R567</accession>
<dbReference type="InterPro" id="IPR007712">
    <property type="entry name" value="RelE/ParE_toxin"/>
</dbReference>
<dbReference type="AlphaFoldDB" id="A0A3N2R567"/>
<dbReference type="OrthoDB" id="7173315at2"/>
<dbReference type="EMBL" id="RDRB01000004">
    <property type="protein sequence ID" value="ROU02543.1"/>
    <property type="molecule type" value="Genomic_DNA"/>
</dbReference>
<keyword evidence="3" id="KW-1185">Reference proteome</keyword>
<evidence type="ECO:0000313" key="2">
    <source>
        <dbReference type="EMBL" id="ROU02543.1"/>
    </source>
</evidence>
<evidence type="ECO:0000256" key="1">
    <source>
        <dbReference type="ARBA" id="ARBA00022649"/>
    </source>
</evidence>
<dbReference type="Pfam" id="PF05016">
    <property type="entry name" value="ParE_toxin"/>
    <property type="match status" value="1"/>
</dbReference>
<comment type="caution">
    <text evidence="2">The sequence shown here is derived from an EMBL/GenBank/DDBJ whole genome shotgun (WGS) entry which is preliminary data.</text>
</comment>
<protein>
    <submittedName>
        <fullName evidence="2">Type II toxin-antitoxin system RelE/ParE family toxin</fullName>
    </submittedName>
</protein>